<keyword evidence="3" id="KW-0238">DNA-binding</keyword>
<dbReference type="Proteomes" id="UP000192917">
    <property type="component" value="Unassembled WGS sequence"/>
</dbReference>
<gene>
    <name evidence="3" type="ORF">SAMN05428998_10939</name>
</gene>
<evidence type="ECO:0000313" key="4">
    <source>
        <dbReference type="Proteomes" id="UP000192917"/>
    </source>
</evidence>
<accession>A0A1Y6BYL7</accession>
<dbReference type="SMART" id="SM00773">
    <property type="entry name" value="WGR"/>
    <property type="match status" value="1"/>
</dbReference>
<keyword evidence="4" id="KW-1185">Reference proteome</keyword>
<feature type="region of interest" description="Disordered" evidence="1">
    <location>
        <begin position="1"/>
        <end position="23"/>
    </location>
</feature>
<dbReference type="AlphaFoldDB" id="A0A1Y6BYL7"/>
<dbReference type="Pfam" id="PF05406">
    <property type="entry name" value="WGR"/>
    <property type="match status" value="1"/>
</dbReference>
<dbReference type="RefSeq" id="WP_085123101.1">
    <property type="nucleotide sequence ID" value="NZ_FWZX01000009.1"/>
</dbReference>
<organism evidence="3 4">
    <name type="scientific">Tistlia consotensis USBA 355</name>
    <dbReference type="NCBI Taxonomy" id="560819"/>
    <lineage>
        <taxon>Bacteria</taxon>
        <taxon>Pseudomonadati</taxon>
        <taxon>Pseudomonadota</taxon>
        <taxon>Alphaproteobacteria</taxon>
        <taxon>Rhodospirillales</taxon>
        <taxon>Rhodovibrionaceae</taxon>
        <taxon>Tistlia</taxon>
    </lineage>
</organism>
<dbReference type="EMBL" id="FWZX01000009">
    <property type="protein sequence ID" value="SMF26919.1"/>
    <property type="molecule type" value="Genomic_DNA"/>
</dbReference>
<dbReference type="PROSITE" id="PS51977">
    <property type="entry name" value="WGR"/>
    <property type="match status" value="1"/>
</dbReference>
<protein>
    <submittedName>
        <fullName evidence="3">WGR domain-containing protein, predicted DNA-binding domain in MolR</fullName>
    </submittedName>
</protein>
<evidence type="ECO:0000313" key="3">
    <source>
        <dbReference type="EMBL" id="SMF26919.1"/>
    </source>
</evidence>
<evidence type="ECO:0000259" key="2">
    <source>
        <dbReference type="PROSITE" id="PS51977"/>
    </source>
</evidence>
<sequence length="97" mass="10904">MPVPPSDPSLPGESTSPASAWPAPIDLRRVEPARNCFRFYRLVVQQDLFGSPSLLREWGRIGQSGRTLEQPCPSLQDALAARCDLLDRKRRRGYRVA</sequence>
<dbReference type="InterPro" id="IPR036930">
    <property type="entry name" value="WGR_dom_sf"/>
</dbReference>
<proteinExistence type="predicted"/>
<dbReference type="InterPro" id="IPR008893">
    <property type="entry name" value="WGR_domain"/>
</dbReference>
<dbReference type="Gene3D" id="2.20.140.10">
    <property type="entry name" value="WGR domain"/>
    <property type="match status" value="1"/>
</dbReference>
<name>A0A1Y6BYL7_9PROT</name>
<evidence type="ECO:0000256" key="1">
    <source>
        <dbReference type="SAM" id="MobiDB-lite"/>
    </source>
</evidence>
<dbReference type="InterPro" id="IPR049809">
    <property type="entry name" value="YehF/YfeS-like_WGR"/>
</dbReference>
<dbReference type="CDD" id="cd07996">
    <property type="entry name" value="WGR_MMR_like"/>
    <property type="match status" value="1"/>
</dbReference>
<dbReference type="GO" id="GO:0003677">
    <property type="term" value="F:DNA binding"/>
    <property type="evidence" value="ECO:0007669"/>
    <property type="project" value="UniProtKB-KW"/>
</dbReference>
<reference evidence="3 4" key="1">
    <citation type="submission" date="2017-04" db="EMBL/GenBank/DDBJ databases">
        <authorList>
            <person name="Afonso C.L."/>
            <person name="Miller P.J."/>
            <person name="Scott M.A."/>
            <person name="Spackman E."/>
            <person name="Goraichik I."/>
            <person name="Dimitrov K.M."/>
            <person name="Suarez D.L."/>
            <person name="Swayne D.E."/>
        </authorList>
    </citation>
    <scope>NUCLEOTIDE SEQUENCE [LARGE SCALE GENOMIC DNA]</scope>
    <source>
        <strain evidence="3 4">USBA 355</strain>
    </source>
</reference>
<dbReference type="SUPFAM" id="SSF142921">
    <property type="entry name" value="WGR domain-like"/>
    <property type="match status" value="1"/>
</dbReference>
<feature type="domain" description="WGR" evidence="2">
    <location>
        <begin position="20"/>
        <end position="97"/>
    </location>
</feature>